<keyword evidence="3" id="KW-1185">Reference proteome</keyword>
<organism evidence="2 3">
    <name type="scientific">Aegilops tauschii subsp. strangulata</name>
    <name type="common">Goatgrass</name>
    <dbReference type="NCBI Taxonomy" id="200361"/>
    <lineage>
        <taxon>Eukaryota</taxon>
        <taxon>Viridiplantae</taxon>
        <taxon>Streptophyta</taxon>
        <taxon>Embryophyta</taxon>
        <taxon>Tracheophyta</taxon>
        <taxon>Spermatophyta</taxon>
        <taxon>Magnoliopsida</taxon>
        <taxon>Liliopsida</taxon>
        <taxon>Poales</taxon>
        <taxon>Poaceae</taxon>
        <taxon>BOP clade</taxon>
        <taxon>Pooideae</taxon>
        <taxon>Triticodae</taxon>
        <taxon>Triticeae</taxon>
        <taxon>Triticinae</taxon>
        <taxon>Aegilops</taxon>
    </lineage>
</organism>
<feature type="region of interest" description="Disordered" evidence="1">
    <location>
        <begin position="66"/>
        <end position="85"/>
    </location>
</feature>
<evidence type="ECO:0000256" key="1">
    <source>
        <dbReference type="SAM" id="MobiDB-lite"/>
    </source>
</evidence>
<reference evidence="2" key="5">
    <citation type="journal article" date="2021" name="G3 (Bethesda)">
        <title>Aegilops tauschii genome assembly Aet v5.0 features greater sequence contiguity and improved annotation.</title>
        <authorList>
            <person name="Wang L."/>
            <person name="Zhu T."/>
            <person name="Rodriguez J.C."/>
            <person name="Deal K.R."/>
            <person name="Dubcovsky J."/>
            <person name="McGuire P.E."/>
            <person name="Lux T."/>
            <person name="Spannagl M."/>
            <person name="Mayer K.F.X."/>
            <person name="Baldrich P."/>
            <person name="Meyers B.C."/>
            <person name="Huo N."/>
            <person name="Gu Y.Q."/>
            <person name="Zhou H."/>
            <person name="Devos K.M."/>
            <person name="Bennetzen J.L."/>
            <person name="Unver T."/>
            <person name="Budak H."/>
            <person name="Gulick P.J."/>
            <person name="Galiba G."/>
            <person name="Kalapos B."/>
            <person name="Nelson D.R."/>
            <person name="Li P."/>
            <person name="You F.M."/>
            <person name="Luo M.C."/>
            <person name="Dvorak J."/>
        </authorList>
    </citation>
    <scope>NUCLEOTIDE SEQUENCE [LARGE SCALE GENOMIC DNA]</scope>
    <source>
        <strain evidence="2">cv. AL8/78</strain>
    </source>
</reference>
<reference evidence="3" key="2">
    <citation type="journal article" date="2017" name="Nat. Plants">
        <title>The Aegilops tauschii genome reveals multiple impacts of transposons.</title>
        <authorList>
            <person name="Zhao G."/>
            <person name="Zou C."/>
            <person name="Li K."/>
            <person name="Wang K."/>
            <person name="Li T."/>
            <person name="Gao L."/>
            <person name="Zhang X."/>
            <person name="Wang H."/>
            <person name="Yang Z."/>
            <person name="Liu X."/>
            <person name="Jiang W."/>
            <person name="Mao L."/>
            <person name="Kong X."/>
            <person name="Jiao Y."/>
            <person name="Jia J."/>
        </authorList>
    </citation>
    <scope>NUCLEOTIDE SEQUENCE [LARGE SCALE GENOMIC DNA]</scope>
    <source>
        <strain evidence="3">cv. AL8/78</strain>
    </source>
</reference>
<accession>A0A453LPW7</accession>
<name>A0A453LPW7_AEGTS</name>
<dbReference type="Proteomes" id="UP000015105">
    <property type="component" value="Chromosome 5D"/>
</dbReference>
<reference evidence="3" key="1">
    <citation type="journal article" date="2014" name="Science">
        <title>Ancient hybridizations among the ancestral genomes of bread wheat.</title>
        <authorList>
            <consortium name="International Wheat Genome Sequencing Consortium,"/>
            <person name="Marcussen T."/>
            <person name="Sandve S.R."/>
            <person name="Heier L."/>
            <person name="Spannagl M."/>
            <person name="Pfeifer M."/>
            <person name="Jakobsen K.S."/>
            <person name="Wulff B.B."/>
            <person name="Steuernagel B."/>
            <person name="Mayer K.F."/>
            <person name="Olsen O.A."/>
        </authorList>
    </citation>
    <scope>NUCLEOTIDE SEQUENCE [LARGE SCALE GENOMIC DNA]</scope>
    <source>
        <strain evidence="3">cv. AL8/78</strain>
    </source>
</reference>
<reference evidence="2" key="4">
    <citation type="submission" date="2019-03" db="UniProtKB">
        <authorList>
            <consortium name="EnsemblPlants"/>
        </authorList>
    </citation>
    <scope>IDENTIFICATION</scope>
</reference>
<dbReference type="Gramene" id="AET5Gv20868000.4">
    <property type="protein sequence ID" value="AET5Gv20868000.4"/>
    <property type="gene ID" value="AET5Gv20868000"/>
</dbReference>
<evidence type="ECO:0000313" key="3">
    <source>
        <dbReference type="Proteomes" id="UP000015105"/>
    </source>
</evidence>
<sequence length="133" mass="14269">SDRLWSKSKPLLPFSIAGSDDGHALRRRLGHSQAPLGRRAAGARLAEHPVVSAAAAPALLLPERSAHRGAGAPGAAGPSPPRQLRPHISLAARGLRSSRPRFSRWWTGLGNFKRLILSPLSLHLELILQLVVL</sequence>
<proteinExistence type="predicted"/>
<reference evidence="2" key="3">
    <citation type="journal article" date="2017" name="Nature">
        <title>Genome sequence of the progenitor of the wheat D genome Aegilops tauschii.</title>
        <authorList>
            <person name="Luo M.C."/>
            <person name="Gu Y.Q."/>
            <person name="Puiu D."/>
            <person name="Wang H."/>
            <person name="Twardziok S.O."/>
            <person name="Deal K.R."/>
            <person name="Huo N."/>
            <person name="Zhu T."/>
            <person name="Wang L."/>
            <person name="Wang Y."/>
            <person name="McGuire P.E."/>
            <person name="Liu S."/>
            <person name="Long H."/>
            <person name="Ramasamy R.K."/>
            <person name="Rodriguez J.C."/>
            <person name="Van S.L."/>
            <person name="Yuan L."/>
            <person name="Wang Z."/>
            <person name="Xia Z."/>
            <person name="Xiao L."/>
            <person name="Anderson O.D."/>
            <person name="Ouyang S."/>
            <person name="Liang Y."/>
            <person name="Zimin A.V."/>
            <person name="Pertea G."/>
            <person name="Qi P."/>
            <person name="Bennetzen J.L."/>
            <person name="Dai X."/>
            <person name="Dawson M.W."/>
            <person name="Muller H.G."/>
            <person name="Kugler K."/>
            <person name="Rivarola-Duarte L."/>
            <person name="Spannagl M."/>
            <person name="Mayer K.F.X."/>
            <person name="Lu F.H."/>
            <person name="Bevan M.W."/>
            <person name="Leroy P."/>
            <person name="Li P."/>
            <person name="You F.M."/>
            <person name="Sun Q."/>
            <person name="Liu Z."/>
            <person name="Lyons E."/>
            <person name="Wicker T."/>
            <person name="Salzberg S.L."/>
            <person name="Devos K.M."/>
            <person name="Dvorak J."/>
        </authorList>
    </citation>
    <scope>NUCLEOTIDE SEQUENCE [LARGE SCALE GENOMIC DNA]</scope>
    <source>
        <strain evidence="2">cv. AL8/78</strain>
    </source>
</reference>
<evidence type="ECO:0000313" key="2">
    <source>
        <dbReference type="EnsemblPlants" id="AET5Gv20868000.4"/>
    </source>
</evidence>
<protein>
    <submittedName>
        <fullName evidence="2">Glutamyl-tRNA amidotransferase subunit C</fullName>
    </submittedName>
</protein>
<dbReference type="EnsemblPlants" id="AET5Gv20868000.4">
    <property type="protein sequence ID" value="AET5Gv20868000.4"/>
    <property type="gene ID" value="AET5Gv20868000"/>
</dbReference>
<dbReference type="AlphaFoldDB" id="A0A453LPW7"/>